<dbReference type="EMBL" id="OX451738">
    <property type="protein sequence ID" value="CAI8603018.1"/>
    <property type="molecule type" value="Genomic_DNA"/>
</dbReference>
<dbReference type="Proteomes" id="UP001157006">
    <property type="component" value="Chromosome 3"/>
</dbReference>
<accession>A0AAV1A092</accession>
<gene>
    <name evidence="1" type="ORF">VFH_III067320</name>
</gene>
<evidence type="ECO:0000313" key="1">
    <source>
        <dbReference type="EMBL" id="CAI8603018.1"/>
    </source>
</evidence>
<name>A0AAV1A092_VICFA</name>
<proteinExistence type="predicted"/>
<organism evidence="1 2">
    <name type="scientific">Vicia faba</name>
    <name type="common">Broad bean</name>
    <name type="synonym">Faba vulgaris</name>
    <dbReference type="NCBI Taxonomy" id="3906"/>
    <lineage>
        <taxon>Eukaryota</taxon>
        <taxon>Viridiplantae</taxon>
        <taxon>Streptophyta</taxon>
        <taxon>Embryophyta</taxon>
        <taxon>Tracheophyta</taxon>
        <taxon>Spermatophyta</taxon>
        <taxon>Magnoliopsida</taxon>
        <taxon>eudicotyledons</taxon>
        <taxon>Gunneridae</taxon>
        <taxon>Pentapetalae</taxon>
        <taxon>rosids</taxon>
        <taxon>fabids</taxon>
        <taxon>Fabales</taxon>
        <taxon>Fabaceae</taxon>
        <taxon>Papilionoideae</taxon>
        <taxon>50 kb inversion clade</taxon>
        <taxon>NPAAA clade</taxon>
        <taxon>Hologalegina</taxon>
        <taxon>IRL clade</taxon>
        <taxon>Fabeae</taxon>
        <taxon>Vicia</taxon>
    </lineage>
</organism>
<reference evidence="1 2" key="1">
    <citation type="submission" date="2023-01" db="EMBL/GenBank/DDBJ databases">
        <authorList>
            <person name="Kreplak J."/>
        </authorList>
    </citation>
    <scope>NUCLEOTIDE SEQUENCE [LARGE SCALE GENOMIC DNA]</scope>
</reference>
<evidence type="ECO:0000313" key="2">
    <source>
        <dbReference type="Proteomes" id="UP001157006"/>
    </source>
</evidence>
<dbReference type="AlphaFoldDB" id="A0AAV1A092"/>
<protein>
    <submittedName>
        <fullName evidence="1">Uncharacterized protein</fullName>
    </submittedName>
</protein>
<keyword evidence="2" id="KW-1185">Reference proteome</keyword>
<sequence length="99" mass="11237">MAETDPVTPHLLDRHPAWDTPSTSVVVVHIHQTDIAAAMDTITTELVDIRFDITALRRDFYGFMDLVTTNIDHLFHSRASLLLSFPRSNSSLINQDNEF</sequence>